<feature type="compositionally biased region" description="Polar residues" evidence="2">
    <location>
        <begin position="249"/>
        <end position="261"/>
    </location>
</feature>
<accession>A0AAN7YIA4</accession>
<proteinExistence type="predicted"/>
<feature type="compositionally biased region" description="Basic residues" evidence="2">
    <location>
        <begin position="40"/>
        <end position="53"/>
    </location>
</feature>
<evidence type="ECO:0000313" key="4">
    <source>
        <dbReference type="Proteomes" id="UP001309876"/>
    </source>
</evidence>
<sequence length="352" mass="40336">MSPTDSPAFRPKYVPLPEVLPPEDERIQKETKSSKDKPSPKLHVKTHKTHKPHNSFDTGYGSGISSPWSVEDRSPDQYPRNPQSAKHSGNRTAHEMIDGKLCKVIYSTKDGKPIRYVSRSSDSPKNADYVQEAPERLAEPYRNKYKAVKETSRVLQKALAEETDTARYNYTAAKQEEDARILNASRVNELESRLRAVTLQSQLLEDQVADAERKRRKAERKLEWKEIEDELKMRREEARRREEILAKQQWEQIEASTSPIQPSRRRPTLPPLVSQEDRKPATRRGAGTLATTGYGQTTMTSATKSPNILASTSPSMQAIFEAQRDYDESRVPTHNDEDRRLATDTRRDSFYK</sequence>
<protein>
    <submittedName>
        <fullName evidence="3">Uncharacterized protein</fullName>
    </submittedName>
</protein>
<dbReference type="AlphaFoldDB" id="A0AAN7YIA4"/>
<evidence type="ECO:0000256" key="1">
    <source>
        <dbReference type="SAM" id="Coils"/>
    </source>
</evidence>
<feature type="region of interest" description="Disordered" evidence="2">
    <location>
        <begin position="114"/>
        <end position="135"/>
    </location>
</feature>
<feature type="coiled-coil region" evidence="1">
    <location>
        <begin position="187"/>
        <end position="248"/>
    </location>
</feature>
<dbReference type="Proteomes" id="UP001309876">
    <property type="component" value="Unassembled WGS sequence"/>
</dbReference>
<evidence type="ECO:0000313" key="3">
    <source>
        <dbReference type="EMBL" id="KAK5088531.1"/>
    </source>
</evidence>
<evidence type="ECO:0000256" key="2">
    <source>
        <dbReference type="SAM" id="MobiDB-lite"/>
    </source>
</evidence>
<name>A0AAN7YIA4_9EURO</name>
<feature type="compositionally biased region" description="Basic and acidic residues" evidence="2">
    <location>
        <begin position="322"/>
        <end position="352"/>
    </location>
</feature>
<feature type="compositionally biased region" description="Polar residues" evidence="2">
    <location>
        <begin position="80"/>
        <end position="91"/>
    </location>
</feature>
<feature type="compositionally biased region" description="Basic and acidic residues" evidence="2">
    <location>
        <begin position="23"/>
        <end position="39"/>
    </location>
</feature>
<reference evidence="3 4" key="1">
    <citation type="submission" date="2023-08" db="EMBL/GenBank/DDBJ databases">
        <title>Black Yeasts Isolated from many extreme environments.</title>
        <authorList>
            <person name="Coleine C."/>
            <person name="Stajich J.E."/>
            <person name="Selbmann L."/>
        </authorList>
    </citation>
    <scope>NUCLEOTIDE SEQUENCE [LARGE SCALE GENOMIC DNA]</scope>
    <source>
        <strain evidence="3 4">CCFEE 5910</strain>
    </source>
</reference>
<keyword evidence="1" id="KW-0175">Coiled coil</keyword>
<feature type="compositionally biased region" description="Low complexity" evidence="2">
    <location>
        <begin position="283"/>
        <end position="303"/>
    </location>
</feature>
<comment type="caution">
    <text evidence="3">The sequence shown here is derived from an EMBL/GenBank/DDBJ whole genome shotgun (WGS) entry which is preliminary data.</text>
</comment>
<feature type="region of interest" description="Disordered" evidence="2">
    <location>
        <begin position="248"/>
        <end position="352"/>
    </location>
</feature>
<organism evidence="3 4">
    <name type="scientific">Lithohypha guttulata</name>
    <dbReference type="NCBI Taxonomy" id="1690604"/>
    <lineage>
        <taxon>Eukaryota</taxon>
        <taxon>Fungi</taxon>
        <taxon>Dikarya</taxon>
        <taxon>Ascomycota</taxon>
        <taxon>Pezizomycotina</taxon>
        <taxon>Eurotiomycetes</taxon>
        <taxon>Chaetothyriomycetidae</taxon>
        <taxon>Chaetothyriales</taxon>
        <taxon>Trichomeriaceae</taxon>
        <taxon>Lithohypha</taxon>
    </lineage>
</organism>
<dbReference type="EMBL" id="JAVRRJ010000002">
    <property type="protein sequence ID" value="KAK5088531.1"/>
    <property type="molecule type" value="Genomic_DNA"/>
</dbReference>
<gene>
    <name evidence="3" type="ORF">LTR05_002751</name>
</gene>
<keyword evidence="4" id="KW-1185">Reference proteome</keyword>
<feature type="region of interest" description="Disordered" evidence="2">
    <location>
        <begin position="1"/>
        <end position="94"/>
    </location>
</feature>
<feature type="compositionally biased region" description="Polar residues" evidence="2">
    <location>
        <begin position="304"/>
        <end position="316"/>
    </location>
</feature>